<comment type="caution">
    <text evidence="15">The sequence shown here is derived from an EMBL/GenBank/DDBJ whole genome shotgun (WGS) entry which is preliminary data.</text>
</comment>
<dbReference type="InterPro" id="IPR050083">
    <property type="entry name" value="HtpX_protease"/>
</dbReference>
<dbReference type="Proteomes" id="UP001515943">
    <property type="component" value="Unassembled WGS sequence"/>
</dbReference>
<reference evidence="15 16" key="1">
    <citation type="submission" date="2019-08" db="EMBL/GenBank/DDBJ databases">
        <title>Lentzea from Indian Himalayas.</title>
        <authorList>
            <person name="Mandal S."/>
            <person name="Mallick Gupta A."/>
            <person name="Maiti P.K."/>
            <person name="Sarkar J."/>
            <person name="Mandal S."/>
        </authorList>
    </citation>
    <scope>NUCLEOTIDE SEQUENCE [LARGE SCALE GENOMIC DNA]</scope>
    <source>
        <strain evidence="15 16">PSKA42</strain>
    </source>
</reference>
<comment type="subcellular location">
    <subcellularLocation>
        <location evidence="2">Cell membrane</location>
        <topology evidence="2">Multi-pass membrane protein</topology>
    </subcellularLocation>
</comment>
<feature type="compositionally biased region" description="Basic and acidic residues" evidence="12">
    <location>
        <begin position="564"/>
        <end position="580"/>
    </location>
</feature>
<protein>
    <submittedName>
        <fullName evidence="15">M48 family metalloprotease</fullName>
    </submittedName>
</protein>
<accession>A0ABX1FUI4</accession>
<evidence type="ECO:0000256" key="12">
    <source>
        <dbReference type="SAM" id="MobiDB-lite"/>
    </source>
</evidence>
<keyword evidence="16" id="KW-1185">Reference proteome</keyword>
<evidence type="ECO:0000256" key="11">
    <source>
        <dbReference type="ARBA" id="ARBA00023136"/>
    </source>
</evidence>
<feature type="region of interest" description="Disordered" evidence="12">
    <location>
        <begin position="447"/>
        <end position="481"/>
    </location>
</feature>
<evidence type="ECO:0000256" key="7">
    <source>
        <dbReference type="ARBA" id="ARBA00022801"/>
    </source>
</evidence>
<keyword evidence="7" id="KW-0378">Hydrolase</keyword>
<dbReference type="PANTHER" id="PTHR43221">
    <property type="entry name" value="PROTEASE HTPX"/>
    <property type="match status" value="1"/>
</dbReference>
<feature type="domain" description="Peptidase M48" evidence="14">
    <location>
        <begin position="81"/>
        <end position="312"/>
    </location>
</feature>
<keyword evidence="9 13" id="KW-1133">Transmembrane helix</keyword>
<keyword evidence="4" id="KW-0645">Protease</keyword>
<dbReference type="EMBL" id="VSRL01000255">
    <property type="protein sequence ID" value="NKE62494.1"/>
    <property type="molecule type" value="Genomic_DNA"/>
</dbReference>
<evidence type="ECO:0000256" key="10">
    <source>
        <dbReference type="ARBA" id="ARBA00023049"/>
    </source>
</evidence>
<feature type="region of interest" description="Disordered" evidence="12">
    <location>
        <begin position="280"/>
        <end position="301"/>
    </location>
</feature>
<gene>
    <name evidence="15" type="ORF">FXN61_39475</name>
</gene>
<dbReference type="PANTHER" id="PTHR43221:SF1">
    <property type="entry name" value="PROTEASE HTPX"/>
    <property type="match status" value="1"/>
</dbReference>
<name>A0ABX1FUI4_9PSEU</name>
<dbReference type="Pfam" id="PF01435">
    <property type="entry name" value="Peptidase_M48"/>
    <property type="match status" value="1"/>
</dbReference>
<feature type="compositionally biased region" description="Basic residues" evidence="12">
    <location>
        <begin position="581"/>
        <end position="602"/>
    </location>
</feature>
<evidence type="ECO:0000256" key="5">
    <source>
        <dbReference type="ARBA" id="ARBA00022692"/>
    </source>
</evidence>
<evidence type="ECO:0000256" key="8">
    <source>
        <dbReference type="ARBA" id="ARBA00022833"/>
    </source>
</evidence>
<keyword evidence="10 15" id="KW-0482">Metalloprotease</keyword>
<keyword evidence="3" id="KW-1003">Cell membrane</keyword>
<evidence type="ECO:0000259" key="14">
    <source>
        <dbReference type="Pfam" id="PF01435"/>
    </source>
</evidence>
<evidence type="ECO:0000256" key="3">
    <source>
        <dbReference type="ARBA" id="ARBA00022475"/>
    </source>
</evidence>
<evidence type="ECO:0000256" key="6">
    <source>
        <dbReference type="ARBA" id="ARBA00022723"/>
    </source>
</evidence>
<evidence type="ECO:0000256" key="1">
    <source>
        <dbReference type="ARBA" id="ARBA00001947"/>
    </source>
</evidence>
<evidence type="ECO:0000313" key="16">
    <source>
        <dbReference type="Proteomes" id="UP001515943"/>
    </source>
</evidence>
<keyword evidence="8" id="KW-0862">Zinc</keyword>
<dbReference type="Gene3D" id="3.30.2010.10">
    <property type="entry name" value="Metalloproteases ('zincins'), catalytic domain"/>
    <property type="match status" value="1"/>
</dbReference>
<proteinExistence type="predicted"/>
<evidence type="ECO:0000256" key="2">
    <source>
        <dbReference type="ARBA" id="ARBA00004651"/>
    </source>
</evidence>
<feature type="transmembrane region" description="Helical" evidence="13">
    <location>
        <begin position="7"/>
        <end position="30"/>
    </location>
</feature>
<feature type="compositionally biased region" description="Basic and acidic residues" evidence="12">
    <location>
        <begin position="692"/>
        <end position="719"/>
    </location>
</feature>
<evidence type="ECO:0000256" key="4">
    <source>
        <dbReference type="ARBA" id="ARBA00022670"/>
    </source>
</evidence>
<feature type="compositionally biased region" description="Basic residues" evidence="12">
    <location>
        <begin position="673"/>
        <end position="683"/>
    </location>
</feature>
<dbReference type="CDD" id="cd07328">
    <property type="entry name" value="M48_Ste24p_like"/>
    <property type="match status" value="1"/>
</dbReference>
<dbReference type="GO" id="GO:0008237">
    <property type="term" value="F:metallopeptidase activity"/>
    <property type="evidence" value="ECO:0007669"/>
    <property type="project" value="UniProtKB-KW"/>
</dbReference>
<dbReference type="InterPro" id="IPR001915">
    <property type="entry name" value="Peptidase_M48"/>
</dbReference>
<keyword evidence="6" id="KW-0479">Metal-binding</keyword>
<feature type="compositionally biased region" description="Basic residues" evidence="12">
    <location>
        <begin position="653"/>
        <end position="665"/>
    </location>
</feature>
<feature type="compositionally biased region" description="Low complexity" evidence="12">
    <location>
        <begin position="456"/>
        <end position="469"/>
    </location>
</feature>
<keyword evidence="5 13" id="KW-0812">Transmembrane</keyword>
<organism evidence="15 16">
    <name type="scientific">Lentzea indica</name>
    <dbReference type="NCBI Taxonomy" id="2604800"/>
    <lineage>
        <taxon>Bacteria</taxon>
        <taxon>Bacillati</taxon>
        <taxon>Actinomycetota</taxon>
        <taxon>Actinomycetes</taxon>
        <taxon>Pseudonocardiales</taxon>
        <taxon>Pseudonocardiaceae</taxon>
        <taxon>Lentzea</taxon>
    </lineage>
</organism>
<evidence type="ECO:0000256" key="9">
    <source>
        <dbReference type="ARBA" id="ARBA00022989"/>
    </source>
</evidence>
<keyword evidence="11 13" id="KW-0472">Membrane</keyword>
<feature type="compositionally biased region" description="Low complexity" evidence="12">
    <location>
        <begin position="548"/>
        <end position="560"/>
    </location>
</feature>
<feature type="region of interest" description="Disordered" evidence="12">
    <location>
        <begin position="515"/>
        <end position="730"/>
    </location>
</feature>
<comment type="cofactor">
    <cofactor evidence="1">
        <name>Zn(2+)</name>
        <dbReference type="ChEBI" id="CHEBI:29105"/>
    </cofactor>
</comment>
<feature type="compositionally biased region" description="Basic and acidic residues" evidence="12">
    <location>
        <begin position="534"/>
        <end position="545"/>
    </location>
</feature>
<evidence type="ECO:0000256" key="13">
    <source>
        <dbReference type="SAM" id="Phobius"/>
    </source>
</evidence>
<sequence length="797" mass="87154">MRVSFRAAIAVALLVGFYVLAFALIGGLLALETYALINRPLVGLKLALFVVPVVFALVKGLISLERRTQDEVPGTLVTPAEQPALWDLVRRLAADVGTRPPDEIRILAAVNAGVAEDTRFLGLRVTKRRMFIGAPLLTSLTEKQLIAVLAHELGHYANKDTRLAGVVVSGRDAMLRAGSHMDAEHWFQRMIAKIFRGYAKLYLRASQAISRRQEFAADRFSASAAGSSAAASALRELPVIDAAWDLFTNRHLTVAWELGYLPTTFFDGFARLRTSPELHEELEEIRQHPSDPDRGPYDSHPPLRDRIAAIEALDLEPESGWGDRPALELLVDPMPLLDAAVLNTLVSDAASKERVDWATLGHIGARARVVRGTERLLHAAATAMNQPPSLTTVLDALDAGRLADLGSFEPGSRDAGARARREMARARCCPSCPRWWRWRSPTPASLTGSWTGWDGPRSSPPLTTSTWPTTWPPPSPTTAAPRACAACWPWPVWPPTTAPRTDSFLEKPRGALTSLQAQGTHHRHPPDARGQAPRRGDRRAPDGRRGGPRAAQNPPRALRPGPRRRGDDLLADRGPRPGRREGRRPRRQMGERRRHGGRHVRRLGPPPARGVGPRRPRSQGRHLDGRLARRTSWRPALGRGPRDVARVPGLGHPRQRTRLRNHPRAVRGLPPRPVRRPRGRPGGRRGSAGRPDAVEHHAHARPRPADGTRRVPRDLDRADGPGPVAPQRTPAGSAVLVPQVARVGRTRLGVRPAGRGQVAEVPGLAAARRLRSAEHLTGHVEGTFGRGFPGRVAGSAC</sequence>
<evidence type="ECO:0000313" key="15">
    <source>
        <dbReference type="EMBL" id="NKE62494.1"/>
    </source>
</evidence>